<gene>
    <name evidence="16" type="primary">nadC</name>
    <name evidence="16" type="ORF">FYJ83_16455</name>
</gene>
<dbReference type="Gene3D" id="3.90.1170.20">
    <property type="entry name" value="Quinolinate phosphoribosyl transferase, N-terminal domain"/>
    <property type="match status" value="1"/>
</dbReference>
<keyword evidence="17" id="KW-1185">Reference proteome</keyword>
<evidence type="ECO:0000256" key="11">
    <source>
        <dbReference type="ARBA" id="ARBA00069173"/>
    </source>
</evidence>
<dbReference type="GO" id="GO:0004514">
    <property type="term" value="F:nicotinate-nucleotide diphosphorylase (carboxylating) activity"/>
    <property type="evidence" value="ECO:0007669"/>
    <property type="project" value="UniProtKB-EC"/>
</dbReference>
<feature type="binding site" evidence="13">
    <location>
        <position position="153"/>
    </location>
    <ligand>
        <name>substrate</name>
    </ligand>
</feature>
<evidence type="ECO:0000256" key="5">
    <source>
        <dbReference type="ARBA" id="ARBA00011944"/>
    </source>
</evidence>
<feature type="binding site" evidence="13">
    <location>
        <position position="163"/>
    </location>
    <ligand>
        <name>substrate</name>
    </ligand>
</feature>
<dbReference type="UniPathway" id="UPA00253">
    <property type="reaction ID" value="UER00331"/>
</dbReference>
<protein>
    <recommendedName>
        <fullName evidence="11">Probable nicotinate-nucleotide pyrophosphorylase [carboxylating]</fullName>
        <ecNumber evidence="5">2.4.2.19</ecNumber>
    </recommendedName>
    <alternativeName>
        <fullName evidence="9">Quinolinate phosphoribosyltransferase [decarboxylating]</fullName>
    </alternativeName>
</protein>
<feature type="domain" description="Quinolinate phosphoribosyl transferase N-terminal" evidence="15">
    <location>
        <begin position="22"/>
        <end position="106"/>
    </location>
</feature>
<dbReference type="FunFam" id="3.90.1170.20:FF:000001">
    <property type="entry name" value="Nicotinate-nucleotide diphosphorylase (Carboxylating)"/>
    <property type="match status" value="1"/>
</dbReference>
<comment type="function">
    <text evidence="1">Involved in the catabolism of quinolinic acid (QA).</text>
</comment>
<dbReference type="GO" id="GO:0009435">
    <property type="term" value="P:NAD+ biosynthetic process"/>
    <property type="evidence" value="ECO:0007669"/>
    <property type="project" value="UniProtKB-UniPathway"/>
</dbReference>
<feature type="binding site" evidence="13">
    <location>
        <position position="193"/>
    </location>
    <ligand>
        <name>substrate</name>
    </ligand>
</feature>
<feature type="binding site" evidence="13">
    <location>
        <begin position="258"/>
        <end position="260"/>
    </location>
    <ligand>
        <name>substrate</name>
    </ligand>
</feature>
<accession>A0A6N7Y2H6</accession>
<dbReference type="InterPro" id="IPR027277">
    <property type="entry name" value="NadC/ModD"/>
</dbReference>
<dbReference type="RefSeq" id="WP_154442471.1">
    <property type="nucleotide sequence ID" value="NZ_JAHLPJ010000001.1"/>
</dbReference>
<evidence type="ECO:0000256" key="2">
    <source>
        <dbReference type="ARBA" id="ARBA00004893"/>
    </source>
</evidence>
<dbReference type="NCBIfam" id="TIGR00078">
    <property type="entry name" value="nadC"/>
    <property type="match status" value="1"/>
</dbReference>
<comment type="catalytic activity">
    <reaction evidence="10">
        <text>nicotinate beta-D-ribonucleotide + CO2 + diphosphate = quinolinate + 5-phospho-alpha-D-ribose 1-diphosphate + 2 H(+)</text>
        <dbReference type="Rhea" id="RHEA:12733"/>
        <dbReference type="ChEBI" id="CHEBI:15378"/>
        <dbReference type="ChEBI" id="CHEBI:16526"/>
        <dbReference type="ChEBI" id="CHEBI:29959"/>
        <dbReference type="ChEBI" id="CHEBI:33019"/>
        <dbReference type="ChEBI" id="CHEBI:57502"/>
        <dbReference type="ChEBI" id="CHEBI:58017"/>
        <dbReference type="EC" id="2.4.2.19"/>
    </reaction>
</comment>
<dbReference type="Pfam" id="PF02749">
    <property type="entry name" value="QRPTase_N"/>
    <property type="match status" value="1"/>
</dbReference>
<dbReference type="AlphaFoldDB" id="A0A6N7Y2H6"/>
<dbReference type="SUPFAM" id="SSF54675">
    <property type="entry name" value="Nicotinate/Quinolinate PRTase N-terminal domain-like"/>
    <property type="match status" value="1"/>
</dbReference>
<evidence type="ECO:0000256" key="1">
    <source>
        <dbReference type="ARBA" id="ARBA00003237"/>
    </source>
</evidence>
<sequence>MNWLIVDQIIKDALIEDAIYSDITTSAIVSYDSKCNVDLISKEDGIIAGLPVLRRVFNILGDVEVDFFVADGDSIKTGQAIGILKGSTYNILIGERIALNLLQRMSGIATITNRAVELVKHTNAKILDTRKTTPNLRILEKYAVAVGGGHNHRFSLSDGVLIKDNHIEAAGGIKKAVNKVREKVSFVRKIEVEVESLEQIEEALNVGVDIIMLDNMDTDTMKKAIELINHRSITEASGNISLDNIRQIAETGVDYISLGMLTHSVKALDISMKNLVLK</sequence>
<dbReference type="SUPFAM" id="SSF51690">
    <property type="entry name" value="Nicotinate/Quinolinate PRTase C-terminal domain-like"/>
    <property type="match status" value="1"/>
</dbReference>
<feature type="binding site" evidence="13">
    <location>
        <begin position="129"/>
        <end position="131"/>
    </location>
    <ligand>
        <name>substrate</name>
    </ligand>
</feature>
<dbReference type="CDD" id="cd01572">
    <property type="entry name" value="QPRTase"/>
    <property type="match status" value="1"/>
</dbReference>
<evidence type="ECO:0000256" key="3">
    <source>
        <dbReference type="ARBA" id="ARBA00009400"/>
    </source>
</evidence>
<dbReference type="EC" id="2.4.2.19" evidence="5"/>
<evidence type="ECO:0000256" key="12">
    <source>
        <dbReference type="PIRNR" id="PIRNR006250"/>
    </source>
</evidence>
<dbReference type="FunFam" id="3.20.20.70:FF:000030">
    <property type="entry name" value="Nicotinate-nucleotide pyrophosphorylase, carboxylating"/>
    <property type="match status" value="1"/>
</dbReference>
<organism evidence="16 17">
    <name type="scientific">Tissierella pigra</name>
    <dbReference type="NCBI Taxonomy" id="2607614"/>
    <lineage>
        <taxon>Bacteria</taxon>
        <taxon>Bacillati</taxon>
        <taxon>Bacillota</taxon>
        <taxon>Tissierellia</taxon>
        <taxon>Tissierellales</taxon>
        <taxon>Tissierellaceae</taxon>
        <taxon>Tissierella</taxon>
    </lineage>
</organism>
<feature type="binding site" evidence="13">
    <location>
        <position position="214"/>
    </location>
    <ligand>
        <name>substrate</name>
    </ligand>
</feature>
<evidence type="ECO:0000259" key="15">
    <source>
        <dbReference type="Pfam" id="PF02749"/>
    </source>
</evidence>
<dbReference type="InterPro" id="IPR037128">
    <property type="entry name" value="Quinolinate_PRibosylTase_N_sf"/>
</dbReference>
<evidence type="ECO:0000256" key="9">
    <source>
        <dbReference type="ARBA" id="ARBA00033102"/>
    </source>
</evidence>
<keyword evidence="8 12" id="KW-0808">Transferase</keyword>
<dbReference type="PANTHER" id="PTHR32179">
    <property type="entry name" value="NICOTINATE-NUCLEOTIDE PYROPHOSPHORYLASE [CARBOXYLATING]"/>
    <property type="match status" value="1"/>
</dbReference>
<comment type="similarity">
    <text evidence="3 12">Belongs to the NadC/ModD family.</text>
</comment>
<proteinExistence type="inferred from homology"/>
<dbReference type="Proteomes" id="UP000469523">
    <property type="component" value="Unassembled WGS sequence"/>
</dbReference>
<dbReference type="InterPro" id="IPR002638">
    <property type="entry name" value="Quinolinate_PRibosylTrfase_C"/>
</dbReference>
<feature type="binding site" evidence="13">
    <location>
        <position position="96"/>
    </location>
    <ligand>
        <name>substrate</name>
    </ligand>
</feature>
<dbReference type="PIRSF" id="PIRSF006250">
    <property type="entry name" value="NadC_ModD"/>
    <property type="match status" value="1"/>
</dbReference>
<evidence type="ECO:0000256" key="7">
    <source>
        <dbReference type="ARBA" id="ARBA00022676"/>
    </source>
</evidence>
<name>A0A6N7Y2H6_9FIRM</name>
<reference evidence="16 17" key="1">
    <citation type="submission" date="2019-09" db="EMBL/GenBank/DDBJ databases">
        <title>In-depth cultivation of the pig gut microbiome towards novel bacterial diversity and tailored functional studies.</title>
        <authorList>
            <person name="Wylensek D."/>
            <person name="Hitch T.C.A."/>
            <person name="Clavel T."/>
        </authorList>
    </citation>
    <scope>NUCLEOTIDE SEQUENCE [LARGE SCALE GENOMIC DNA]</scope>
    <source>
        <strain evidence="16 17">WCA3-693-APC-4?</strain>
    </source>
</reference>
<dbReference type="EMBL" id="VUNQ01000053">
    <property type="protein sequence ID" value="MSU03054.1"/>
    <property type="molecule type" value="Genomic_DNA"/>
</dbReference>
<evidence type="ECO:0000256" key="4">
    <source>
        <dbReference type="ARBA" id="ARBA00011218"/>
    </source>
</evidence>
<dbReference type="InterPro" id="IPR013785">
    <property type="entry name" value="Aldolase_TIM"/>
</dbReference>
<comment type="caution">
    <text evidence="16">The sequence shown here is derived from an EMBL/GenBank/DDBJ whole genome shotgun (WGS) entry which is preliminary data.</text>
</comment>
<dbReference type="Gene3D" id="3.20.20.70">
    <property type="entry name" value="Aldolase class I"/>
    <property type="match status" value="1"/>
</dbReference>
<comment type="subunit">
    <text evidence="4">Hexamer formed by 3 homodimers.</text>
</comment>
<dbReference type="InterPro" id="IPR036068">
    <property type="entry name" value="Nicotinate_pribotase-like_C"/>
</dbReference>
<evidence type="ECO:0000256" key="8">
    <source>
        <dbReference type="ARBA" id="ARBA00022679"/>
    </source>
</evidence>
<feature type="domain" description="Quinolinate phosphoribosyl transferase C-terminal" evidence="14">
    <location>
        <begin position="108"/>
        <end position="273"/>
    </location>
</feature>
<dbReference type="PANTHER" id="PTHR32179:SF3">
    <property type="entry name" value="NICOTINATE-NUCLEOTIDE PYROPHOSPHORYLASE [CARBOXYLATING]"/>
    <property type="match status" value="1"/>
</dbReference>
<evidence type="ECO:0000256" key="10">
    <source>
        <dbReference type="ARBA" id="ARBA00047445"/>
    </source>
</evidence>
<dbReference type="InterPro" id="IPR004393">
    <property type="entry name" value="NadC"/>
</dbReference>
<dbReference type="GO" id="GO:0034213">
    <property type="term" value="P:quinolinate catabolic process"/>
    <property type="evidence" value="ECO:0007669"/>
    <property type="project" value="TreeGrafter"/>
</dbReference>
<evidence type="ECO:0000313" key="17">
    <source>
        <dbReference type="Proteomes" id="UP000469523"/>
    </source>
</evidence>
<evidence type="ECO:0000259" key="14">
    <source>
        <dbReference type="Pfam" id="PF01729"/>
    </source>
</evidence>
<feature type="binding site" evidence="13">
    <location>
        <begin position="237"/>
        <end position="239"/>
    </location>
    <ligand>
        <name>substrate</name>
    </ligand>
</feature>
<evidence type="ECO:0000256" key="6">
    <source>
        <dbReference type="ARBA" id="ARBA00022642"/>
    </source>
</evidence>
<evidence type="ECO:0000313" key="16">
    <source>
        <dbReference type="EMBL" id="MSU03054.1"/>
    </source>
</evidence>
<dbReference type="GO" id="GO:0005737">
    <property type="term" value="C:cytoplasm"/>
    <property type="evidence" value="ECO:0007669"/>
    <property type="project" value="TreeGrafter"/>
</dbReference>
<comment type="pathway">
    <text evidence="2">Cofactor biosynthesis; NAD(+) biosynthesis; nicotinate D-ribonucleotide from quinolinate: step 1/1.</text>
</comment>
<dbReference type="InterPro" id="IPR022412">
    <property type="entry name" value="Quinolinate_PRibosylTrfase_N"/>
</dbReference>
<keyword evidence="7 12" id="KW-0328">Glycosyltransferase</keyword>
<evidence type="ECO:0000256" key="13">
    <source>
        <dbReference type="PIRSR" id="PIRSR006250-1"/>
    </source>
</evidence>
<keyword evidence="6" id="KW-0662">Pyridine nucleotide biosynthesis</keyword>
<dbReference type="Pfam" id="PF01729">
    <property type="entry name" value="QRPTase_C"/>
    <property type="match status" value="1"/>
</dbReference>